<dbReference type="PANTHER" id="PTHR39662:SF1">
    <property type="entry name" value="DUF354 DOMAIN-CONTAINING PROTEIN"/>
    <property type="match status" value="1"/>
</dbReference>
<dbReference type="SUPFAM" id="SSF53756">
    <property type="entry name" value="UDP-Glycosyltransferase/glycogen phosphorylase"/>
    <property type="match status" value="1"/>
</dbReference>
<sequence>MRILIDINHPAHVHYFRNFYKIMSSEGHEILVVSRNKEIEHKLLDHYGIPFVSRGKGKDGKIGKFIYMLYADWTLWKLARNFRPDIFLNFLHPYPSQVAKLLGKPSLVFSDTEHAKLHHQLTIPFATKIFTPACYRIDLGPKQVRFPSYMELSYLHPNYFTPNPDVLKILGVEKSEKFVIFRFVSWAAAHDFGHTGMSLENKRKAVQLVSSYAKVFISSEKELPSDLEQFRIRIPVHQMHDCISFASLLFGESATMASEAAVLGTHAIFLDNDGRGYTDEEEERFDLVFNFTESAEDQEAAIQKALALLSRFNLKEEGLAKQAKLLREKIDTTTFMIEQVERFA</sequence>
<evidence type="ECO:0000313" key="1">
    <source>
        <dbReference type="EMBL" id="MCF1750121.1"/>
    </source>
</evidence>
<organism evidence="1 2">
    <name type="scientific">Mariniradius sediminis</name>
    <dbReference type="NCBI Taxonomy" id="2909237"/>
    <lineage>
        <taxon>Bacteria</taxon>
        <taxon>Pseudomonadati</taxon>
        <taxon>Bacteroidota</taxon>
        <taxon>Cytophagia</taxon>
        <taxon>Cytophagales</taxon>
        <taxon>Cyclobacteriaceae</taxon>
        <taxon>Mariniradius</taxon>
    </lineage>
</organism>
<dbReference type="PIRSF" id="PIRSF005357">
    <property type="entry name" value="UCP005357"/>
    <property type="match status" value="1"/>
</dbReference>
<dbReference type="Pfam" id="PF04007">
    <property type="entry name" value="DUF354"/>
    <property type="match status" value="1"/>
</dbReference>
<comment type="caution">
    <text evidence="1">The sequence shown here is derived from an EMBL/GenBank/DDBJ whole genome shotgun (WGS) entry which is preliminary data.</text>
</comment>
<protein>
    <submittedName>
        <fullName evidence="1">DUF354 domain-containing protein</fullName>
    </submittedName>
</protein>
<proteinExistence type="predicted"/>
<gene>
    <name evidence="1" type="ORF">L0U89_03490</name>
</gene>
<reference evidence="1 2" key="1">
    <citation type="submission" date="2022-01" db="EMBL/GenBank/DDBJ databases">
        <title>Mariniradius saccharolyticus sp. nov., isolated from sediment of a river.</title>
        <authorList>
            <person name="Liu H."/>
        </authorList>
    </citation>
    <scope>NUCLEOTIDE SEQUENCE [LARGE SCALE GENOMIC DNA]</scope>
    <source>
        <strain evidence="1 2">RY-2</strain>
    </source>
</reference>
<dbReference type="RefSeq" id="WP_234860247.1">
    <property type="nucleotide sequence ID" value="NZ_JAKEVZ010000002.1"/>
</dbReference>
<accession>A0ABS9BRE3</accession>
<name>A0ABS9BRE3_9BACT</name>
<dbReference type="InterPro" id="IPR007152">
    <property type="entry name" value="DUF354"/>
</dbReference>
<evidence type="ECO:0000313" key="2">
    <source>
        <dbReference type="Proteomes" id="UP001201449"/>
    </source>
</evidence>
<dbReference type="Gene3D" id="3.40.50.2000">
    <property type="entry name" value="Glycogen Phosphorylase B"/>
    <property type="match status" value="1"/>
</dbReference>
<dbReference type="EMBL" id="JAKEVZ010000002">
    <property type="protein sequence ID" value="MCF1750121.1"/>
    <property type="molecule type" value="Genomic_DNA"/>
</dbReference>
<dbReference type="PANTHER" id="PTHR39662">
    <property type="entry name" value="DUF354 DOMAIN-CONTAINING PROTEIN-RELATED"/>
    <property type="match status" value="1"/>
</dbReference>
<dbReference type="Proteomes" id="UP001201449">
    <property type="component" value="Unassembled WGS sequence"/>
</dbReference>
<keyword evidence="2" id="KW-1185">Reference proteome</keyword>